<organismHost>
    <name type="scientific">Triticum aestivum</name>
    <name type="common">Wheat</name>
    <dbReference type="NCBI Taxonomy" id="4565"/>
</organismHost>
<accession>Q83139</accession>
<protein>
    <submittedName>
        <fullName evidence="1">Uncharacterized protein</fullName>
    </submittedName>
</protein>
<name>Q83139_BSMV</name>
<reference evidence="1" key="1">
    <citation type="journal article" date="1990" name="Proc. Natl. Acad. Sci. U.S.A.">
        <title>Systemic movement of an RNA plant virus determined by a point substitution in a 5' leader sequence.</title>
        <authorList>
            <person name="Petty I.T."/>
            <person name="Edwards M.C."/>
            <person name="Jackson A.O."/>
        </authorList>
    </citation>
    <scope>NUCLEOTIDE SEQUENCE</scope>
    <source>
        <strain evidence="1">CV17</strain>
    </source>
</reference>
<proteinExistence type="predicted"/>
<organismHost>
    <name type="scientific">Hordeum vulgare</name>
    <name type="common">Barley</name>
    <dbReference type="NCBI Taxonomy" id="4513"/>
</organismHost>
<dbReference type="EMBL" id="M38633">
    <property type="protein sequence ID" value="AAA75527.1"/>
    <property type="molecule type" value="Genomic_RNA"/>
</dbReference>
<sequence>MSYMPIIVIDSF</sequence>
<evidence type="ECO:0000313" key="1">
    <source>
        <dbReference type="EMBL" id="AAA75527.1"/>
    </source>
</evidence>
<organism evidence="1">
    <name type="scientific">Barley stripe mosaic virus</name>
    <name type="common">BSMV</name>
    <dbReference type="NCBI Taxonomy" id="12327"/>
    <lineage>
        <taxon>Viruses</taxon>
        <taxon>Riboviria</taxon>
        <taxon>Orthornavirae</taxon>
        <taxon>Kitrinoviricota</taxon>
        <taxon>Alsuviricetes</taxon>
        <taxon>Martellivirales</taxon>
        <taxon>Virgaviridae</taxon>
        <taxon>Hordeivirus</taxon>
        <taxon>Hordeivirus hordei</taxon>
    </lineage>
</organism>